<dbReference type="GO" id="GO:0002937">
    <property type="term" value="P:tRNA 4-thiouridine biosynthesis"/>
    <property type="evidence" value="ECO:0007669"/>
    <property type="project" value="TreeGrafter"/>
</dbReference>
<dbReference type="PROSITE" id="PS50206">
    <property type="entry name" value="RHODANESE_3"/>
    <property type="match status" value="1"/>
</dbReference>
<feature type="binding site" evidence="11">
    <location>
        <position position="302"/>
    </location>
    <ligand>
        <name>ATP</name>
        <dbReference type="ChEBI" id="CHEBI:30616"/>
    </ligand>
</feature>
<dbReference type="AlphaFoldDB" id="A0A0K6HA20"/>
<dbReference type="UniPathway" id="UPA00060"/>
<feature type="binding site" evidence="11">
    <location>
        <position position="311"/>
    </location>
    <ligand>
        <name>ATP</name>
        <dbReference type="ChEBI" id="CHEBI:30616"/>
    </ligand>
</feature>
<dbReference type="SUPFAM" id="SSF143437">
    <property type="entry name" value="THUMP domain-like"/>
    <property type="match status" value="1"/>
</dbReference>
<evidence type="ECO:0000259" key="12">
    <source>
        <dbReference type="PROSITE" id="PS50206"/>
    </source>
</evidence>
<dbReference type="Pfam" id="PF02926">
    <property type="entry name" value="THUMP"/>
    <property type="match status" value="1"/>
</dbReference>
<dbReference type="GO" id="GO:0000049">
    <property type="term" value="F:tRNA binding"/>
    <property type="evidence" value="ECO:0007669"/>
    <property type="project" value="UniProtKB-UniRule"/>
</dbReference>
<dbReference type="InterPro" id="IPR049961">
    <property type="entry name" value="ThiI_N"/>
</dbReference>
<dbReference type="SMART" id="SM00981">
    <property type="entry name" value="THUMP"/>
    <property type="match status" value="1"/>
</dbReference>
<evidence type="ECO:0000256" key="10">
    <source>
        <dbReference type="ARBA" id="ARBA00023284"/>
    </source>
</evidence>
<dbReference type="EC" id="2.8.1.4" evidence="11"/>
<dbReference type="Pfam" id="PF22025">
    <property type="entry name" value="ThiI_fer"/>
    <property type="match status" value="1"/>
</dbReference>
<dbReference type="OrthoDB" id="9773948at2"/>
<evidence type="ECO:0000256" key="9">
    <source>
        <dbReference type="ARBA" id="ARBA00023157"/>
    </source>
</evidence>
<comment type="similarity">
    <text evidence="11">Belongs to the ThiI family.</text>
</comment>
<feature type="active site" description="Cysteine persulfide intermediate" evidence="11">
    <location>
        <position position="474"/>
    </location>
</feature>
<evidence type="ECO:0000259" key="13">
    <source>
        <dbReference type="PROSITE" id="PS51165"/>
    </source>
</evidence>
<dbReference type="EMBL" id="CYHB01000006">
    <property type="protein sequence ID" value="CUA87741.1"/>
    <property type="molecule type" value="Genomic_DNA"/>
</dbReference>
<feature type="binding site" evidence="11">
    <location>
        <position position="280"/>
    </location>
    <ligand>
        <name>ATP</name>
        <dbReference type="ChEBI" id="CHEBI:30616"/>
    </ligand>
</feature>
<feature type="binding site" evidence="11">
    <location>
        <begin position="198"/>
        <end position="199"/>
    </location>
    <ligand>
        <name>ATP</name>
        <dbReference type="ChEBI" id="CHEBI:30616"/>
    </ligand>
</feature>
<dbReference type="GO" id="GO:0052837">
    <property type="term" value="P:thiazole biosynthetic process"/>
    <property type="evidence" value="ECO:0007669"/>
    <property type="project" value="InterPro"/>
</dbReference>
<dbReference type="InterPro" id="IPR020536">
    <property type="entry name" value="ThiI_AANH"/>
</dbReference>
<comment type="subcellular location">
    <subcellularLocation>
        <location evidence="1 11">Cytoplasm</location>
    </subcellularLocation>
</comment>
<dbReference type="InterPro" id="IPR001763">
    <property type="entry name" value="Rhodanese-like_dom"/>
</dbReference>
<feature type="domain" description="THUMP" evidence="13">
    <location>
        <begin position="71"/>
        <end position="180"/>
    </location>
</feature>
<dbReference type="CDD" id="cd01712">
    <property type="entry name" value="PPase_ThiI"/>
    <property type="match status" value="1"/>
</dbReference>
<dbReference type="Gene3D" id="3.40.50.620">
    <property type="entry name" value="HUPs"/>
    <property type="match status" value="1"/>
</dbReference>
<keyword evidence="10" id="KW-0676">Redox-active center</keyword>
<dbReference type="Gene3D" id="3.30.2130.30">
    <property type="match status" value="1"/>
</dbReference>
<dbReference type="NCBIfam" id="TIGR04271">
    <property type="entry name" value="ThiI_C_thiazole"/>
    <property type="match status" value="1"/>
</dbReference>
<dbReference type="SUPFAM" id="SSF52402">
    <property type="entry name" value="Adenine nucleotide alpha hydrolases-like"/>
    <property type="match status" value="1"/>
</dbReference>
<feature type="domain" description="Rhodanese" evidence="12">
    <location>
        <begin position="450"/>
        <end position="505"/>
    </location>
</feature>
<dbReference type="HAMAP" id="MF_00021">
    <property type="entry name" value="ThiI"/>
    <property type="match status" value="1"/>
</dbReference>
<keyword evidence="3 11" id="KW-0820">tRNA-binding</keyword>
<keyword evidence="7 11" id="KW-0694">RNA-binding</keyword>
<keyword evidence="5 11" id="KW-0547">Nucleotide-binding</keyword>
<dbReference type="CDD" id="cd11716">
    <property type="entry name" value="THUMP_ThiI"/>
    <property type="match status" value="1"/>
</dbReference>
<evidence type="ECO:0000256" key="3">
    <source>
        <dbReference type="ARBA" id="ARBA00022555"/>
    </source>
</evidence>
<dbReference type="InterPro" id="IPR004114">
    <property type="entry name" value="THUMP_dom"/>
</dbReference>
<comment type="pathway">
    <text evidence="11">Cofactor biosynthesis; thiamine diphosphate biosynthesis.</text>
</comment>
<dbReference type="Pfam" id="PF00581">
    <property type="entry name" value="Rhodanese"/>
    <property type="match status" value="1"/>
</dbReference>
<keyword evidence="15" id="KW-1185">Reference proteome</keyword>
<comment type="catalytic activity">
    <reaction evidence="11">
        <text>[ThiI sulfur-carrier protein]-S-sulfanyl-L-cysteine + a uridine in tRNA + 2 reduced [2Fe-2S]-[ferredoxin] + ATP + H(+) = [ThiI sulfur-carrier protein]-L-cysteine + a 4-thiouridine in tRNA + 2 oxidized [2Fe-2S]-[ferredoxin] + AMP + diphosphate</text>
        <dbReference type="Rhea" id="RHEA:24176"/>
        <dbReference type="Rhea" id="RHEA-COMP:10000"/>
        <dbReference type="Rhea" id="RHEA-COMP:10001"/>
        <dbReference type="Rhea" id="RHEA-COMP:13337"/>
        <dbReference type="Rhea" id="RHEA-COMP:13338"/>
        <dbReference type="Rhea" id="RHEA-COMP:13339"/>
        <dbReference type="Rhea" id="RHEA-COMP:13340"/>
        <dbReference type="ChEBI" id="CHEBI:15378"/>
        <dbReference type="ChEBI" id="CHEBI:29950"/>
        <dbReference type="ChEBI" id="CHEBI:30616"/>
        <dbReference type="ChEBI" id="CHEBI:33019"/>
        <dbReference type="ChEBI" id="CHEBI:33737"/>
        <dbReference type="ChEBI" id="CHEBI:33738"/>
        <dbReference type="ChEBI" id="CHEBI:61963"/>
        <dbReference type="ChEBI" id="CHEBI:65315"/>
        <dbReference type="ChEBI" id="CHEBI:136798"/>
        <dbReference type="ChEBI" id="CHEBI:456215"/>
        <dbReference type="EC" id="2.8.1.4"/>
    </reaction>
</comment>
<evidence type="ECO:0000256" key="2">
    <source>
        <dbReference type="ARBA" id="ARBA00022490"/>
    </source>
</evidence>
<evidence type="ECO:0000256" key="5">
    <source>
        <dbReference type="ARBA" id="ARBA00022741"/>
    </source>
</evidence>
<keyword evidence="9" id="KW-1015">Disulfide bond</keyword>
<evidence type="ECO:0000256" key="8">
    <source>
        <dbReference type="ARBA" id="ARBA00022977"/>
    </source>
</evidence>
<dbReference type="PANTHER" id="PTHR43209:SF1">
    <property type="entry name" value="TRNA SULFURTRANSFERASE"/>
    <property type="match status" value="1"/>
</dbReference>
<dbReference type="RefSeq" id="WP_055439604.1">
    <property type="nucleotide sequence ID" value="NZ_CYHB01000006.1"/>
</dbReference>
<dbReference type="GO" id="GO:0140741">
    <property type="term" value="F:tRNA-uracil-4 sulfurtransferase activity"/>
    <property type="evidence" value="ECO:0007669"/>
    <property type="project" value="UniProtKB-EC"/>
</dbReference>
<organism evidence="14 15">
    <name type="scientific">Pseudidiomarina woesei</name>
    <dbReference type="NCBI Taxonomy" id="1381080"/>
    <lineage>
        <taxon>Bacteria</taxon>
        <taxon>Pseudomonadati</taxon>
        <taxon>Pseudomonadota</taxon>
        <taxon>Gammaproteobacteria</taxon>
        <taxon>Alteromonadales</taxon>
        <taxon>Idiomarinaceae</taxon>
        <taxon>Pseudidiomarina</taxon>
    </lineage>
</organism>
<evidence type="ECO:0000256" key="6">
    <source>
        <dbReference type="ARBA" id="ARBA00022840"/>
    </source>
</evidence>
<accession>A0A0K6HA20</accession>
<evidence type="ECO:0000313" key="14">
    <source>
        <dbReference type="EMBL" id="CUA87741.1"/>
    </source>
</evidence>
<keyword evidence="6 11" id="KW-0067">ATP-binding</keyword>
<keyword evidence="4 11" id="KW-0808">Transferase</keyword>
<dbReference type="InterPro" id="IPR036873">
    <property type="entry name" value="Rhodanese-like_dom_sf"/>
</dbReference>
<dbReference type="Gene3D" id="3.40.250.10">
    <property type="entry name" value="Rhodanese-like domain"/>
    <property type="match status" value="1"/>
</dbReference>
<dbReference type="InterPro" id="IPR050102">
    <property type="entry name" value="tRNA_sulfurtransferase_ThiI"/>
</dbReference>
<proteinExistence type="inferred from homology"/>
<evidence type="ECO:0000256" key="11">
    <source>
        <dbReference type="HAMAP-Rule" id="MF_00021"/>
    </source>
</evidence>
<dbReference type="Pfam" id="PF02568">
    <property type="entry name" value="ThiI"/>
    <property type="match status" value="1"/>
</dbReference>
<reference evidence="15" key="1">
    <citation type="submission" date="2015-08" db="EMBL/GenBank/DDBJ databases">
        <authorList>
            <person name="Varghese N."/>
        </authorList>
    </citation>
    <scope>NUCLEOTIDE SEQUENCE [LARGE SCALE GENOMIC DNA]</scope>
    <source>
        <strain evidence="15">DSM 27808</strain>
    </source>
</reference>
<dbReference type="PANTHER" id="PTHR43209">
    <property type="entry name" value="TRNA SULFURTRANSFERASE"/>
    <property type="match status" value="1"/>
</dbReference>
<dbReference type="GO" id="GO:0005829">
    <property type="term" value="C:cytosol"/>
    <property type="evidence" value="ECO:0007669"/>
    <property type="project" value="TreeGrafter"/>
</dbReference>
<comment type="caution">
    <text evidence="11">Lacks conserved residue(s) required for the propagation of feature annotation.</text>
</comment>
<sequence>MKFIVRLHAEITIKSKGVRKRYGKVLVNNLKSILRRNEVNAKVIWCWDRIEVIVPEQSSEAHSEFAPKSAEFVSELLQRVPGISWFSRSYELPLPEGEPTDFEPIMAQVLNLWQPTISRRKFAVRVKRKGTHPFRSLDLERYLGGGILKHCEGTRVDLRRPDVEVRVEIDHDTVRVFGDKQQGLGGFPLPTQETVLSLLSGGFDSSVASFQMLRRGARVHFCFFNLGGAQHETGVRQTAYYLWQQYASSHPLKFISVDFAPVVEEILTKIDNGLMGVVLKRQMLRAAEMVADKLHTAAVVTGEALGQVSSQTLSNLSVIDEATNKLVLRPLITMDKQEIINIAQQIGTADFARSMPEYCGVISNKPTVKAQRDVLAEAEQLLDITLLEQVVRQSRVEDVSQIGETTEARVTKLDTVAAVQPQLHEIIDIRSSDEVERKAFNAPNAAITVRHIPFFKLATAFAELDPNKTYLLYCEKGVMSKLQALYLQEQGYNNVAVYQPSAVAAAE</sequence>
<dbReference type="NCBIfam" id="TIGR00342">
    <property type="entry name" value="tRNA uracil 4-sulfurtransferase ThiI"/>
    <property type="match status" value="1"/>
</dbReference>
<evidence type="ECO:0000313" key="15">
    <source>
        <dbReference type="Proteomes" id="UP000182598"/>
    </source>
</evidence>
<dbReference type="GO" id="GO:0005524">
    <property type="term" value="F:ATP binding"/>
    <property type="evidence" value="ECO:0007669"/>
    <property type="project" value="UniProtKB-UniRule"/>
</dbReference>
<dbReference type="InterPro" id="IPR026340">
    <property type="entry name" value="THII_Thiazole_biosynth_dom"/>
</dbReference>
<evidence type="ECO:0000256" key="7">
    <source>
        <dbReference type="ARBA" id="ARBA00022884"/>
    </source>
</evidence>
<dbReference type="PROSITE" id="PS51165">
    <property type="entry name" value="THUMP"/>
    <property type="match status" value="1"/>
</dbReference>
<dbReference type="Proteomes" id="UP000182598">
    <property type="component" value="Unassembled WGS sequence"/>
</dbReference>
<keyword evidence="8 11" id="KW-0784">Thiamine biosynthesis</keyword>
<name>A0A0K6HA20_9GAMM</name>
<protein>
    <recommendedName>
        <fullName evidence="11">tRNA sulfurtransferase</fullName>
        <ecNumber evidence="11">2.8.1.4</ecNumber>
    </recommendedName>
    <alternativeName>
        <fullName evidence="11">Sulfur carrier protein ThiS sulfurtransferase</fullName>
    </alternativeName>
    <alternativeName>
        <fullName evidence="11">Thiamine biosynthesis protein ThiI</fullName>
    </alternativeName>
    <alternativeName>
        <fullName evidence="11">tRNA 4-thiouridine synthase</fullName>
    </alternativeName>
</protein>
<dbReference type="InterPro" id="IPR003720">
    <property type="entry name" value="tRNA_STrfase"/>
</dbReference>
<evidence type="ECO:0000256" key="4">
    <source>
        <dbReference type="ARBA" id="ARBA00022679"/>
    </source>
</evidence>
<dbReference type="GO" id="GO:0009228">
    <property type="term" value="P:thiamine biosynthetic process"/>
    <property type="evidence" value="ECO:0007669"/>
    <property type="project" value="UniProtKB-KW"/>
</dbReference>
<comment type="function">
    <text evidence="11">Catalyzes the ATP-dependent transfer of a sulfur to tRNA to produce 4-thiouridine in position 8 of tRNAs, which functions as a near-UV photosensor. Also catalyzes the transfer of sulfur to the sulfur carrier protein ThiS, forming ThiS-thiocarboxylate. This is a step in the synthesis of thiazole, in the thiamine biosynthesis pathway. The sulfur is donated as persulfide by IscS.</text>
</comment>
<gene>
    <name evidence="11" type="primary">thiI</name>
    <name evidence="14" type="ORF">Ga0061064_1903</name>
</gene>
<keyword evidence="2 11" id="KW-0963">Cytoplasm</keyword>
<dbReference type="CDD" id="cd00158">
    <property type="entry name" value="RHOD"/>
    <property type="match status" value="1"/>
</dbReference>
<dbReference type="InterPro" id="IPR049962">
    <property type="entry name" value="THUMP_ThiI"/>
</dbReference>
<comment type="catalytic activity">
    <reaction evidence="11">
        <text>[ThiS sulfur-carrier protein]-C-terminal Gly-Gly-AMP + S-sulfanyl-L-cysteinyl-[cysteine desulfurase] + AH2 = [ThiS sulfur-carrier protein]-C-terminal-Gly-aminoethanethioate + L-cysteinyl-[cysteine desulfurase] + A + AMP + 2 H(+)</text>
        <dbReference type="Rhea" id="RHEA:43340"/>
        <dbReference type="Rhea" id="RHEA-COMP:12157"/>
        <dbReference type="Rhea" id="RHEA-COMP:12158"/>
        <dbReference type="Rhea" id="RHEA-COMP:12910"/>
        <dbReference type="Rhea" id="RHEA-COMP:19908"/>
        <dbReference type="ChEBI" id="CHEBI:13193"/>
        <dbReference type="ChEBI" id="CHEBI:15378"/>
        <dbReference type="ChEBI" id="CHEBI:17499"/>
        <dbReference type="ChEBI" id="CHEBI:29950"/>
        <dbReference type="ChEBI" id="CHEBI:61963"/>
        <dbReference type="ChEBI" id="CHEBI:90618"/>
        <dbReference type="ChEBI" id="CHEBI:232372"/>
        <dbReference type="ChEBI" id="CHEBI:456215"/>
    </reaction>
</comment>
<dbReference type="InterPro" id="IPR014729">
    <property type="entry name" value="Rossmann-like_a/b/a_fold"/>
</dbReference>
<dbReference type="SUPFAM" id="SSF52821">
    <property type="entry name" value="Rhodanese/Cell cycle control phosphatase"/>
    <property type="match status" value="1"/>
</dbReference>
<dbReference type="InterPro" id="IPR054173">
    <property type="entry name" value="ThiI_fer"/>
</dbReference>
<dbReference type="GO" id="GO:0009229">
    <property type="term" value="P:thiamine diphosphate biosynthetic process"/>
    <property type="evidence" value="ECO:0007669"/>
    <property type="project" value="UniProtKB-UniRule"/>
</dbReference>
<evidence type="ECO:0000256" key="1">
    <source>
        <dbReference type="ARBA" id="ARBA00004496"/>
    </source>
</evidence>
<dbReference type="GO" id="GO:0004810">
    <property type="term" value="F:CCA tRNA nucleotidyltransferase activity"/>
    <property type="evidence" value="ECO:0007669"/>
    <property type="project" value="InterPro"/>
</dbReference>